<dbReference type="AlphaFoldDB" id="A0AAV2GX90"/>
<proteinExistence type="predicted"/>
<gene>
    <name evidence="1" type="ORF">GSLYS_00000242001</name>
</gene>
<comment type="caution">
    <text evidence="1">The sequence shown here is derived from an EMBL/GenBank/DDBJ whole genome shotgun (WGS) entry which is preliminary data.</text>
</comment>
<protein>
    <submittedName>
        <fullName evidence="1">Uncharacterized protein</fullName>
    </submittedName>
</protein>
<feature type="non-terminal residue" evidence="1">
    <location>
        <position position="1"/>
    </location>
</feature>
<keyword evidence="2" id="KW-1185">Reference proteome</keyword>
<name>A0AAV2GX90_LYMST</name>
<dbReference type="Proteomes" id="UP001497497">
    <property type="component" value="Unassembled WGS sequence"/>
</dbReference>
<reference evidence="1 2" key="1">
    <citation type="submission" date="2024-04" db="EMBL/GenBank/DDBJ databases">
        <authorList>
            <consortium name="Genoscope - CEA"/>
            <person name="William W."/>
        </authorList>
    </citation>
    <scope>NUCLEOTIDE SEQUENCE [LARGE SCALE GENOMIC DNA]</scope>
</reference>
<organism evidence="1 2">
    <name type="scientific">Lymnaea stagnalis</name>
    <name type="common">Great pond snail</name>
    <name type="synonym">Helix stagnalis</name>
    <dbReference type="NCBI Taxonomy" id="6523"/>
    <lineage>
        <taxon>Eukaryota</taxon>
        <taxon>Metazoa</taxon>
        <taxon>Spiralia</taxon>
        <taxon>Lophotrochozoa</taxon>
        <taxon>Mollusca</taxon>
        <taxon>Gastropoda</taxon>
        <taxon>Heterobranchia</taxon>
        <taxon>Euthyneura</taxon>
        <taxon>Panpulmonata</taxon>
        <taxon>Hygrophila</taxon>
        <taxon>Lymnaeoidea</taxon>
        <taxon>Lymnaeidae</taxon>
        <taxon>Lymnaea</taxon>
    </lineage>
</organism>
<evidence type="ECO:0000313" key="1">
    <source>
        <dbReference type="EMBL" id="CAL1526065.1"/>
    </source>
</evidence>
<dbReference type="EMBL" id="CAXITT010000002">
    <property type="protein sequence ID" value="CAL1526065.1"/>
    <property type="molecule type" value="Genomic_DNA"/>
</dbReference>
<accession>A0AAV2GX90</accession>
<evidence type="ECO:0000313" key="2">
    <source>
        <dbReference type="Proteomes" id="UP001497497"/>
    </source>
</evidence>
<feature type="non-terminal residue" evidence="1">
    <location>
        <position position="114"/>
    </location>
</feature>
<sequence length="114" mass="12708">PGPFSLCINGQEKRTVTYPFDPSHARYSCKRDLVDGVDHFNMTGKVNLDDISTKSTVFVSFGVALWNESRTFTFLGTAINLYYRDCLPLKRNAINSCGCLSVEQDGFLVVCTLV</sequence>